<protein>
    <submittedName>
        <fullName evidence="1">Uncharacterized protein</fullName>
    </submittedName>
</protein>
<accession>A0ABC8SRP3</accession>
<reference evidence="1 2" key="1">
    <citation type="submission" date="2024-02" db="EMBL/GenBank/DDBJ databases">
        <authorList>
            <person name="Vignale AGUSTIN F."/>
            <person name="Sosa J E."/>
            <person name="Modenutti C."/>
        </authorList>
    </citation>
    <scope>NUCLEOTIDE SEQUENCE [LARGE SCALE GENOMIC DNA]</scope>
</reference>
<feature type="non-terminal residue" evidence="1">
    <location>
        <position position="190"/>
    </location>
</feature>
<name>A0ABC8SRP3_9AQUA</name>
<sequence length="190" mass="21699">MAETAFDNLLRNLGLLIVRYEAFFQHQEVCIQVLYKDLKLLRTFVIKMVEKNYHQNAGKILATKIDDANEKVANVLKSFLHEEDDTEEKLKSFIQDLTAISTGVQEICLKLPDIKCPPRADTIVVEDETVVTLQFGSSSTSDPDEETVVGFDEMTVKIVNDLIRGREEPKAWMRKWNMGRRKHVSASVIV</sequence>
<organism evidence="1 2">
    <name type="scientific">Ilex paraguariensis</name>
    <name type="common">yerba mate</name>
    <dbReference type="NCBI Taxonomy" id="185542"/>
    <lineage>
        <taxon>Eukaryota</taxon>
        <taxon>Viridiplantae</taxon>
        <taxon>Streptophyta</taxon>
        <taxon>Embryophyta</taxon>
        <taxon>Tracheophyta</taxon>
        <taxon>Spermatophyta</taxon>
        <taxon>Magnoliopsida</taxon>
        <taxon>eudicotyledons</taxon>
        <taxon>Gunneridae</taxon>
        <taxon>Pentapetalae</taxon>
        <taxon>asterids</taxon>
        <taxon>campanulids</taxon>
        <taxon>Aquifoliales</taxon>
        <taxon>Aquifoliaceae</taxon>
        <taxon>Ilex</taxon>
    </lineage>
</organism>
<keyword evidence="2" id="KW-1185">Reference proteome</keyword>
<dbReference type="Gene3D" id="1.20.5.4130">
    <property type="match status" value="1"/>
</dbReference>
<evidence type="ECO:0000313" key="1">
    <source>
        <dbReference type="EMBL" id="CAK9158505.1"/>
    </source>
</evidence>
<dbReference type="Proteomes" id="UP001642360">
    <property type="component" value="Unassembled WGS sequence"/>
</dbReference>
<proteinExistence type="predicted"/>
<gene>
    <name evidence="1" type="ORF">ILEXP_LOCUS27149</name>
</gene>
<dbReference type="EMBL" id="CAUOFW020003185">
    <property type="protein sequence ID" value="CAK9158505.1"/>
    <property type="molecule type" value="Genomic_DNA"/>
</dbReference>
<dbReference type="AlphaFoldDB" id="A0ABC8SRP3"/>
<comment type="caution">
    <text evidence="1">The sequence shown here is derived from an EMBL/GenBank/DDBJ whole genome shotgun (WGS) entry which is preliminary data.</text>
</comment>
<evidence type="ECO:0000313" key="2">
    <source>
        <dbReference type="Proteomes" id="UP001642360"/>
    </source>
</evidence>